<dbReference type="RefSeq" id="WP_271917757.1">
    <property type="nucleotide sequence ID" value="NZ_JAQNDO010000001.1"/>
</dbReference>
<reference evidence="1 2" key="1">
    <citation type="submission" date="2022-11" db="EMBL/GenBank/DDBJ databases">
        <title>Minimal conservation of predation-associated metabolite biosynthetic gene clusters underscores biosynthetic potential of Myxococcota including descriptions for ten novel species: Archangium lansinium sp. nov., Myxococcus landrumus sp. nov., Nannocystis bai.</title>
        <authorList>
            <person name="Ahearne A."/>
            <person name="Stevens C."/>
            <person name="Dowd S."/>
        </authorList>
    </citation>
    <scope>NUCLEOTIDE SEQUENCE [LARGE SCALE GENOMIC DNA]</scope>
    <source>
        <strain evidence="1 2">RJM3</strain>
    </source>
</reference>
<proteinExistence type="predicted"/>
<accession>A0ABT5ENV5</accession>
<gene>
    <name evidence="1" type="ORF">POL67_13720</name>
</gene>
<sequence>MSMCKIRYGLTRGGWLLVALSAALNISCGDSNTRVVRDTTGATFLWTCPDDERCEIEPLDAPRPAQCGRSNVSYSYSMDNFIKLCSVVELDGGGWFTNAPLCRFVACDADDECPEFPNAAYACSAGLCQNVEPTRGIVGEDVILLCMADAPRPLHCRAQVAVPEVAAEVARALASCDSAAGVCTVPADCRQP</sequence>
<comment type="caution">
    <text evidence="1">The sequence shown here is derived from an EMBL/GenBank/DDBJ whole genome shotgun (WGS) entry which is preliminary data.</text>
</comment>
<keyword evidence="2" id="KW-1185">Reference proteome</keyword>
<dbReference type="EMBL" id="JAQNDO010000001">
    <property type="protein sequence ID" value="MDC0742406.1"/>
    <property type="molecule type" value="Genomic_DNA"/>
</dbReference>
<evidence type="ECO:0000313" key="1">
    <source>
        <dbReference type="EMBL" id="MDC0742406.1"/>
    </source>
</evidence>
<dbReference type="Proteomes" id="UP001221411">
    <property type="component" value="Unassembled WGS sequence"/>
</dbReference>
<organism evidence="1 2">
    <name type="scientific">Polyangium mundeleinium</name>
    <dbReference type="NCBI Taxonomy" id="2995306"/>
    <lineage>
        <taxon>Bacteria</taxon>
        <taxon>Pseudomonadati</taxon>
        <taxon>Myxococcota</taxon>
        <taxon>Polyangia</taxon>
        <taxon>Polyangiales</taxon>
        <taxon>Polyangiaceae</taxon>
        <taxon>Polyangium</taxon>
    </lineage>
</organism>
<evidence type="ECO:0008006" key="3">
    <source>
        <dbReference type="Google" id="ProtNLM"/>
    </source>
</evidence>
<protein>
    <recommendedName>
        <fullName evidence="3">Lipoprotein</fullName>
    </recommendedName>
</protein>
<name>A0ABT5ENV5_9BACT</name>
<evidence type="ECO:0000313" key="2">
    <source>
        <dbReference type="Proteomes" id="UP001221411"/>
    </source>
</evidence>